<dbReference type="InterPro" id="IPR036390">
    <property type="entry name" value="WH_DNA-bd_sf"/>
</dbReference>
<evidence type="ECO:0000259" key="5">
    <source>
        <dbReference type="PROSITE" id="PS50931"/>
    </source>
</evidence>
<dbReference type="InterPro" id="IPR005119">
    <property type="entry name" value="LysR_subst-bd"/>
</dbReference>
<accession>A0A085V9M1</accession>
<dbReference type="RefSeq" id="WP_047574357.1">
    <property type="nucleotide sequence ID" value="NZ_JPQT01000099.1"/>
</dbReference>
<dbReference type="PROSITE" id="PS50931">
    <property type="entry name" value="HTH_LYSR"/>
    <property type="match status" value="1"/>
</dbReference>
<dbReference type="GO" id="GO:0003700">
    <property type="term" value="F:DNA-binding transcription factor activity"/>
    <property type="evidence" value="ECO:0007669"/>
    <property type="project" value="InterPro"/>
</dbReference>
<dbReference type="PATRIC" id="fig|317.174.peg.2110"/>
<dbReference type="EMBL" id="JPQT01000099">
    <property type="protein sequence ID" value="KFE52134.1"/>
    <property type="molecule type" value="Genomic_DNA"/>
</dbReference>
<comment type="caution">
    <text evidence="6">The sequence shown here is derived from an EMBL/GenBank/DDBJ whole genome shotgun (WGS) entry which is preliminary data.</text>
</comment>
<keyword evidence="2" id="KW-0805">Transcription regulation</keyword>
<gene>
    <name evidence="6" type="ORF">IV02_10300</name>
</gene>
<dbReference type="FunFam" id="1.10.10.10:FF:000001">
    <property type="entry name" value="LysR family transcriptional regulator"/>
    <property type="match status" value="1"/>
</dbReference>
<dbReference type="Pfam" id="PF00126">
    <property type="entry name" value="HTH_1"/>
    <property type="match status" value="1"/>
</dbReference>
<evidence type="ECO:0000256" key="3">
    <source>
        <dbReference type="ARBA" id="ARBA00023125"/>
    </source>
</evidence>
<dbReference type="SUPFAM" id="SSF46785">
    <property type="entry name" value="Winged helix' DNA-binding domain"/>
    <property type="match status" value="1"/>
</dbReference>
<dbReference type="GO" id="GO:0006351">
    <property type="term" value="P:DNA-templated transcription"/>
    <property type="evidence" value="ECO:0007669"/>
    <property type="project" value="TreeGrafter"/>
</dbReference>
<evidence type="ECO:0000256" key="2">
    <source>
        <dbReference type="ARBA" id="ARBA00023015"/>
    </source>
</evidence>
<dbReference type="CDD" id="cd08422">
    <property type="entry name" value="PBP2_CrgA_like"/>
    <property type="match status" value="1"/>
</dbReference>
<dbReference type="GO" id="GO:0043565">
    <property type="term" value="F:sequence-specific DNA binding"/>
    <property type="evidence" value="ECO:0007669"/>
    <property type="project" value="TreeGrafter"/>
</dbReference>
<dbReference type="PANTHER" id="PTHR30537">
    <property type="entry name" value="HTH-TYPE TRANSCRIPTIONAL REGULATOR"/>
    <property type="match status" value="1"/>
</dbReference>
<evidence type="ECO:0000313" key="7">
    <source>
        <dbReference type="Proteomes" id="UP000028643"/>
    </source>
</evidence>
<dbReference type="Pfam" id="PF03466">
    <property type="entry name" value="LysR_substrate"/>
    <property type="match status" value="1"/>
</dbReference>
<reference evidence="6 7" key="1">
    <citation type="submission" date="2014-07" db="EMBL/GenBank/DDBJ databases">
        <title>Draft Genome Sequences of Environmental Pseudomonas syringae strains.</title>
        <authorList>
            <person name="Baltrus D.A."/>
            <person name="Berge O."/>
            <person name="Morris C."/>
        </authorList>
    </citation>
    <scope>NUCLEOTIDE SEQUENCE [LARGE SCALE GENOMIC DNA]</scope>
    <source>
        <strain evidence="6 7">CEB003</strain>
    </source>
</reference>
<dbReference type="InterPro" id="IPR000847">
    <property type="entry name" value="LysR_HTH_N"/>
</dbReference>
<organism evidence="6 7">
    <name type="scientific">Pseudomonas syringae</name>
    <dbReference type="NCBI Taxonomy" id="317"/>
    <lineage>
        <taxon>Bacteria</taxon>
        <taxon>Pseudomonadati</taxon>
        <taxon>Pseudomonadota</taxon>
        <taxon>Gammaproteobacteria</taxon>
        <taxon>Pseudomonadales</taxon>
        <taxon>Pseudomonadaceae</taxon>
        <taxon>Pseudomonas</taxon>
    </lineage>
</organism>
<evidence type="ECO:0000256" key="4">
    <source>
        <dbReference type="ARBA" id="ARBA00023163"/>
    </source>
</evidence>
<dbReference type="SUPFAM" id="SSF53850">
    <property type="entry name" value="Periplasmic binding protein-like II"/>
    <property type="match status" value="1"/>
</dbReference>
<proteinExistence type="inferred from homology"/>
<evidence type="ECO:0000256" key="1">
    <source>
        <dbReference type="ARBA" id="ARBA00009437"/>
    </source>
</evidence>
<comment type="similarity">
    <text evidence="1">Belongs to the LysR transcriptional regulatory family.</text>
</comment>
<keyword evidence="3" id="KW-0238">DNA-binding</keyword>
<dbReference type="Proteomes" id="UP000028643">
    <property type="component" value="Unassembled WGS sequence"/>
</dbReference>
<sequence length="295" mass="31498">MDRLAAMETFVSVLDAGSFSAAARRLNLGQPAVSKTIAQLEQRLGVRLLLRSTRGLTPTEAGKAYYDRAKCAIEEAHEADLAARGAGSGLHGTLRVCAAVTFARLHVLPHLGIFLQAHPELSIDIVLDDRTVNLVEEGIDVALRMGALADSNLIARKIGECQRLVLATPAYVKVYGAPSTPTDLAQHQAVIYAQAGGGEHWAFKQGSTVQSVTVSGRVRVSAAEGVRAAVLGHLGVALTSQWMFADELANGEVVPLLEDWQLPPLDLWAVFPTGRLASAKARAFVDFVEGLMSQQ</sequence>
<dbReference type="InterPro" id="IPR036388">
    <property type="entry name" value="WH-like_DNA-bd_sf"/>
</dbReference>
<dbReference type="PRINTS" id="PR00039">
    <property type="entry name" value="HTHLYSR"/>
</dbReference>
<dbReference type="Gene3D" id="1.10.10.10">
    <property type="entry name" value="Winged helix-like DNA-binding domain superfamily/Winged helix DNA-binding domain"/>
    <property type="match status" value="1"/>
</dbReference>
<dbReference type="InterPro" id="IPR058163">
    <property type="entry name" value="LysR-type_TF_proteobact-type"/>
</dbReference>
<keyword evidence="4" id="KW-0804">Transcription</keyword>
<name>A0A085V9M1_PSESX</name>
<dbReference type="AlphaFoldDB" id="A0A085V9M1"/>
<feature type="domain" description="HTH lysR-type" evidence="5">
    <location>
        <begin position="1"/>
        <end position="59"/>
    </location>
</feature>
<dbReference type="Gene3D" id="3.40.190.290">
    <property type="match status" value="1"/>
</dbReference>
<evidence type="ECO:0000313" key="6">
    <source>
        <dbReference type="EMBL" id="KFE52134.1"/>
    </source>
</evidence>
<protein>
    <submittedName>
        <fullName evidence="6">Transcriptional regulator</fullName>
    </submittedName>
</protein>
<dbReference type="PANTHER" id="PTHR30537:SF5">
    <property type="entry name" value="HTH-TYPE TRANSCRIPTIONAL ACTIVATOR TTDR-RELATED"/>
    <property type="match status" value="1"/>
</dbReference>